<name>A0A2N5XX02_9HYPH</name>
<comment type="similarity">
    <text evidence="2">Belongs to the ABC-4 integral membrane protein family. LolC/E subfamily.</text>
</comment>
<gene>
    <name evidence="9" type="ORF">C0081_02040</name>
</gene>
<reference evidence="9 10" key="1">
    <citation type="submission" date="2018-01" db="EMBL/GenBank/DDBJ databases">
        <title>The draft genome sequence of Cohaesibacter sp. H1304.</title>
        <authorList>
            <person name="Wang N.-N."/>
            <person name="Du Z.-J."/>
        </authorList>
    </citation>
    <scope>NUCLEOTIDE SEQUENCE [LARGE SCALE GENOMIC DNA]</scope>
    <source>
        <strain evidence="9 10">H1304</strain>
    </source>
</reference>
<feature type="transmembrane region" description="Helical" evidence="7">
    <location>
        <begin position="360"/>
        <end position="381"/>
    </location>
</feature>
<feature type="transmembrane region" description="Helical" evidence="7">
    <location>
        <begin position="750"/>
        <end position="770"/>
    </location>
</feature>
<evidence type="ECO:0000256" key="2">
    <source>
        <dbReference type="ARBA" id="ARBA00005236"/>
    </source>
</evidence>
<sequence length="787" mass="85319">MSPLNRKLGRDLWRMKGQVIAIAMVIATGVMLLVMMSGVVTSLNETRRAYYERNRFADVFAPVKRAPLHIIRDLADLSGVSVAEGRVTGSALISLPSLELPLRATALSLPNRSEPRLNAIHLTDGRRINSDNADEIILLNSFARAHKLEPGDKLSATMNGARRTFRIVGLAQSPEYLYSVAPGEMISDDSRFGVIWMSQTALAAAYDMQGAFNEALLSVGRGNNLQETLERIDHILNPYGGLGAYGVKDQTSNRFVSEEITGMEGSSKVVPPIFLAVAAFLLNIVISRMVQSDREQIGLIKAFGYSNWEVGLHYFKFVLAIAIGGAVLGCIGGIALGRGMMNMYLLYYKFPILVFQLDPAAFVTAFLTSILAASAGGLFVLRQVFALSPAVAMRPPAPADYSRAGKIGASLNRLLDQPSRMILRRITRQPRRMIGSLTGIACGMALSVSMISLLAGFDRTMDLTFNVLDRSQVTVTFTHPLAIHAIHEINAIPGVIRIEPERVVSAIMRNGTRSYRGAINGIHADATLKRAVAKDLSPIVLGKQGIILSKGLASTLDITPGEILTVQILEGRRPVLRIPVANIAESLFGSPAYMQLDALNRTLKEPLRVSTAYMRIDANRADQIFKQLKNRPSVAGVSLKSDARVAFQKMMDNGAGSMRFIMVAIAAIITFGIVYNAARIAYAERLRDLASLRVMGFTKAEAAFVLLGELGVITLAALPIGGALGYYLSYAIAEGFSTDLYQIPTIFTPSSYGIAALAVLTAAIASGWLVKRDIDRADLVSALKIRE</sequence>
<dbReference type="RefSeq" id="WP_101532118.1">
    <property type="nucleotide sequence ID" value="NZ_PKUQ01000001.1"/>
</dbReference>
<dbReference type="PANTHER" id="PTHR30489:SF0">
    <property type="entry name" value="LIPOPROTEIN-RELEASING SYSTEM TRANSMEMBRANE PROTEIN LOLE"/>
    <property type="match status" value="1"/>
</dbReference>
<comment type="subcellular location">
    <subcellularLocation>
        <location evidence="1">Cell membrane</location>
        <topology evidence="1">Multi-pass membrane protein</topology>
    </subcellularLocation>
</comment>
<dbReference type="EMBL" id="PKUQ01000001">
    <property type="protein sequence ID" value="PLW79036.1"/>
    <property type="molecule type" value="Genomic_DNA"/>
</dbReference>
<evidence type="ECO:0000256" key="5">
    <source>
        <dbReference type="ARBA" id="ARBA00022989"/>
    </source>
</evidence>
<keyword evidence="6 7" id="KW-0472">Membrane</keyword>
<evidence type="ECO:0000256" key="6">
    <source>
        <dbReference type="ARBA" id="ARBA00023136"/>
    </source>
</evidence>
<feature type="transmembrane region" description="Helical" evidence="7">
    <location>
        <begin position="317"/>
        <end position="340"/>
    </location>
</feature>
<dbReference type="Pfam" id="PF02687">
    <property type="entry name" value="FtsX"/>
    <property type="match status" value="2"/>
</dbReference>
<dbReference type="OrthoDB" id="5137249at2"/>
<keyword evidence="4 7" id="KW-0812">Transmembrane</keyword>
<feature type="transmembrane region" description="Helical" evidence="7">
    <location>
        <begin position="703"/>
        <end position="730"/>
    </location>
</feature>
<keyword evidence="10" id="KW-1185">Reference proteome</keyword>
<dbReference type="Proteomes" id="UP000234881">
    <property type="component" value="Unassembled WGS sequence"/>
</dbReference>
<dbReference type="AlphaFoldDB" id="A0A2N5XX02"/>
<feature type="domain" description="ABC3 transporter permease C-terminal" evidence="8">
    <location>
        <begin position="273"/>
        <end position="389"/>
    </location>
</feature>
<accession>A0A2N5XX02</accession>
<dbReference type="InterPro" id="IPR051447">
    <property type="entry name" value="Lipoprotein-release_system"/>
</dbReference>
<dbReference type="PANTHER" id="PTHR30489">
    <property type="entry name" value="LIPOPROTEIN-RELEASING SYSTEM TRANSMEMBRANE PROTEIN LOLE"/>
    <property type="match status" value="1"/>
</dbReference>
<keyword evidence="3" id="KW-1003">Cell membrane</keyword>
<feature type="transmembrane region" description="Helical" evidence="7">
    <location>
        <begin position="20"/>
        <end position="40"/>
    </location>
</feature>
<dbReference type="GO" id="GO:0044874">
    <property type="term" value="P:lipoprotein localization to outer membrane"/>
    <property type="evidence" value="ECO:0007669"/>
    <property type="project" value="TreeGrafter"/>
</dbReference>
<evidence type="ECO:0000313" key="10">
    <source>
        <dbReference type="Proteomes" id="UP000234881"/>
    </source>
</evidence>
<protein>
    <submittedName>
        <fullName evidence="9">ABC transporter permease</fullName>
    </submittedName>
</protein>
<feature type="transmembrane region" description="Helical" evidence="7">
    <location>
        <begin position="660"/>
        <end position="682"/>
    </location>
</feature>
<evidence type="ECO:0000256" key="1">
    <source>
        <dbReference type="ARBA" id="ARBA00004651"/>
    </source>
</evidence>
<evidence type="ECO:0000259" key="8">
    <source>
        <dbReference type="Pfam" id="PF02687"/>
    </source>
</evidence>
<feature type="transmembrane region" description="Helical" evidence="7">
    <location>
        <begin position="434"/>
        <end position="457"/>
    </location>
</feature>
<dbReference type="GO" id="GO:0098797">
    <property type="term" value="C:plasma membrane protein complex"/>
    <property type="evidence" value="ECO:0007669"/>
    <property type="project" value="TreeGrafter"/>
</dbReference>
<evidence type="ECO:0000313" key="9">
    <source>
        <dbReference type="EMBL" id="PLW79036.1"/>
    </source>
</evidence>
<evidence type="ECO:0000256" key="7">
    <source>
        <dbReference type="SAM" id="Phobius"/>
    </source>
</evidence>
<evidence type="ECO:0000256" key="4">
    <source>
        <dbReference type="ARBA" id="ARBA00022692"/>
    </source>
</evidence>
<organism evidence="9 10">
    <name type="scientific">Cohaesibacter celericrescens</name>
    <dbReference type="NCBI Taxonomy" id="2067669"/>
    <lineage>
        <taxon>Bacteria</taxon>
        <taxon>Pseudomonadati</taxon>
        <taxon>Pseudomonadota</taxon>
        <taxon>Alphaproteobacteria</taxon>
        <taxon>Hyphomicrobiales</taxon>
        <taxon>Cohaesibacteraceae</taxon>
    </lineage>
</organism>
<keyword evidence="5 7" id="KW-1133">Transmembrane helix</keyword>
<dbReference type="InterPro" id="IPR003838">
    <property type="entry name" value="ABC3_permease_C"/>
</dbReference>
<evidence type="ECO:0000256" key="3">
    <source>
        <dbReference type="ARBA" id="ARBA00022475"/>
    </source>
</evidence>
<feature type="domain" description="ABC3 transporter permease C-terminal" evidence="8">
    <location>
        <begin position="661"/>
        <end position="769"/>
    </location>
</feature>
<comment type="caution">
    <text evidence="9">The sequence shown here is derived from an EMBL/GenBank/DDBJ whole genome shotgun (WGS) entry which is preliminary data.</text>
</comment>
<proteinExistence type="inferred from homology"/>
<feature type="transmembrane region" description="Helical" evidence="7">
    <location>
        <begin position="269"/>
        <end position="286"/>
    </location>
</feature>